<keyword evidence="4 6" id="KW-1133">Transmembrane helix</keyword>
<protein>
    <recommendedName>
        <fullName evidence="6">SURF1-like protein</fullName>
    </recommendedName>
</protein>
<evidence type="ECO:0000256" key="2">
    <source>
        <dbReference type="ARBA" id="ARBA00007165"/>
    </source>
</evidence>
<evidence type="ECO:0000256" key="3">
    <source>
        <dbReference type="ARBA" id="ARBA00022692"/>
    </source>
</evidence>
<keyword evidence="3 6" id="KW-0812">Transmembrane</keyword>
<sequence>MLIILLLLGLGVWQLQRLAWKTALIERVEAGLAAVPVNAPGPQDWERLSFDTAEYRRITVSGRYLPTGDFLVKAVTARGPGFWVLSPFETDDGWRLFINRGFVPDDRQAPEDRPIPLDRQEVTGLLRLTQPGGAFLRDNDPQANRWFSRDTAAMAGAADIAPVAPYFIDVEAEPGRQAGETLPVPGLTIVAFSNRHLGYAFTWFALAAVFALLLVQANRIKNE</sequence>
<comment type="caution">
    <text evidence="6">Lacks conserved residue(s) required for the propagation of feature annotation.</text>
</comment>
<evidence type="ECO:0000313" key="7">
    <source>
        <dbReference type="EMBL" id="QLF71278.1"/>
    </source>
</evidence>
<dbReference type="PANTHER" id="PTHR23427:SF2">
    <property type="entry name" value="SURFEIT LOCUS PROTEIN 1"/>
    <property type="match status" value="1"/>
</dbReference>
<dbReference type="PANTHER" id="PTHR23427">
    <property type="entry name" value="SURFEIT LOCUS PROTEIN"/>
    <property type="match status" value="1"/>
</dbReference>
<evidence type="ECO:0000256" key="4">
    <source>
        <dbReference type="ARBA" id="ARBA00022989"/>
    </source>
</evidence>
<dbReference type="Pfam" id="PF02104">
    <property type="entry name" value="SURF1"/>
    <property type="match status" value="1"/>
</dbReference>
<gene>
    <name evidence="7" type="ORF">FE840_004835</name>
</gene>
<keyword evidence="5 6" id="KW-0472">Membrane</keyword>
<keyword evidence="6" id="KW-1003">Cell membrane</keyword>
<organism evidence="7 8">
    <name type="scientific">Peteryoungia desertarenae</name>
    <dbReference type="NCBI Taxonomy" id="1813451"/>
    <lineage>
        <taxon>Bacteria</taxon>
        <taxon>Pseudomonadati</taxon>
        <taxon>Pseudomonadota</taxon>
        <taxon>Alphaproteobacteria</taxon>
        <taxon>Hyphomicrobiales</taxon>
        <taxon>Rhizobiaceae</taxon>
        <taxon>Peteryoungia</taxon>
    </lineage>
</organism>
<proteinExistence type="inferred from homology"/>
<evidence type="ECO:0000256" key="5">
    <source>
        <dbReference type="ARBA" id="ARBA00023136"/>
    </source>
</evidence>
<reference evidence="7 8" key="1">
    <citation type="submission" date="2020-06" db="EMBL/GenBank/DDBJ databases">
        <title>Genome sequence of Rhizobium sp strain ADMK78.</title>
        <authorList>
            <person name="Rahi P."/>
        </authorList>
    </citation>
    <scope>NUCLEOTIDE SEQUENCE [LARGE SCALE GENOMIC DNA]</scope>
    <source>
        <strain evidence="7 8">ADMK78</strain>
    </source>
</reference>
<accession>A0ABX6QS27</accession>
<dbReference type="InterPro" id="IPR002994">
    <property type="entry name" value="Surf1/Shy1"/>
</dbReference>
<feature type="transmembrane region" description="Helical" evidence="6">
    <location>
        <begin position="197"/>
        <end position="215"/>
    </location>
</feature>
<keyword evidence="8" id="KW-1185">Reference proteome</keyword>
<comment type="similarity">
    <text evidence="2 6">Belongs to the SURF1 family.</text>
</comment>
<dbReference type="Proteomes" id="UP000308530">
    <property type="component" value="Chromosome"/>
</dbReference>
<comment type="subcellular location">
    <subcellularLocation>
        <location evidence="6">Cell membrane</location>
        <topology evidence="6">Multi-pass membrane protein</topology>
    </subcellularLocation>
    <subcellularLocation>
        <location evidence="1">Membrane</location>
    </subcellularLocation>
</comment>
<name>A0ABX6QS27_9HYPH</name>
<dbReference type="PROSITE" id="PS50895">
    <property type="entry name" value="SURF1"/>
    <property type="match status" value="1"/>
</dbReference>
<evidence type="ECO:0000256" key="6">
    <source>
        <dbReference type="RuleBase" id="RU363076"/>
    </source>
</evidence>
<evidence type="ECO:0000256" key="1">
    <source>
        <dbReference type="ARBA" id="ARBA00004370"/>
    </source>
</evidence>
<dbReference type="CDD" id="cd06662">
    <property type="entry name" value="SURF1"/>
    <property type="match status" value="1"/>
</dbReference>
<evidence type="ECO:0000313" key="8">
    <source>
        <dbReference type="Proteomes" id="UP000308530"/>
    </source>
</evidence>
<dbReference type="InterPro" id="IPR045214">
    <property type="entry name" value="Surf1/Surf4"/>
</dbReference>
<dbReference type="EMBL" id="CP058350">
    <property type="protein sequence ID" value="QLF71278.1"/>
    <property type="molecule type" value="Genomic_DNA"/>
</dbReference>